<dbReference type="EMBL" id="GG662216">
    <property type="protein sequence ID" value="EAS07564.2"/>
    <property type="molecule type" value="Genomic_DNA"/>
</dbReference>
<feature type="region of interest" description="Disordered" evidence="2">
    <location>
        <begin position="157"/>
        <end position="179"/>
    </location>
</feature>
<dbReference type="InParanoid" id="I7LY31"/>
<feature type="region of interest" description="Disordered" evidence="2">
    <location>
        <begin position="235"/>
        <end position="276"/>
    </location>
</feature>
<feature type="compositionally biased region" description="Basic and acidic residues" evidence="2">
    <location>
        <begin position="691"/>
        <end position="718"/>
    </location>
</feature>
<feature type="compositionally biased region" description="Basic and acidic residues" evidence="2">
    <location>
        <begin position="238"/>
        <end position="257"/>
    </location>
</feature>
<evidence type="ECO:0000256" key="1">
    <source>
        <dbReference type="RuleBase" id="RU003844"/>
    </source>
</evidence>
<protein>
    <submittedName>
        <fullName evidence="3">Oxysterol-binding protein</fullName>
    </submittedName>
</protein>
<dbReference type="AlphaFoldDB" id="I7LY31"/>
<dbReference type="Pfam" id="PF01237">
    <property type="entry name" value="Oxysterol_BP"/>
    <property type="match status" value="1"/>
</dbReference>
<dbReference type="GO" id="GO:0016020">
    <property type="term" value="C:membrane"/>
    <property type="evidence" value="ECO:0007669"/>
    <property type="project" value="TreeGrafter"/>
</dbReference>
<reference evidence="4" key="1">
    <citation type="journal article" date="2006" name="PLoS Biol.">
        <title>Macronuclear genome sequence of the ciliate Tetrahymena thermophila, a model eukaryote.</title>
        <authorList>
            <person name="Eisen J.A."/>
            <person name="Coyne R.S."/>
            <person name="Wu M."/>
            <person name="Wu D."/>
            <person name="Thiagarajan M."/>
            <person name="Wortman J.R."/>
            <person name="Badger J.H."/>
            <person name="Ren Q."/>
            <person name="Amedeo P."/>
            <person name="Jones K.M."/>
            <person name="Tallon L.J."/>
            <person name="Delcher A.L."/>
            <person name="Salzberg S.L."/>
            <person name="Silva J.C."/>
            <person name="Haas B.J."/>
            <person name="Majoros W.H."/>
            <person name="Farzad M."/>
            <person name="Carlton J.M."/>
            <person name="Smith R.K. Jr."/>
            <person name="Garg J."/>
            <person name="Pearlman R.E."/>
            <person name="Karrer K.M."/>
            <person name="Sun L."/>
            <person name="Manning G."/>
            <person name="Elde N.C."/>
            <person name="Turkewitz A.P."/>
            <person name="Asai D.J."/>
            <person name="Wilkes D.E."/>
            <person name="Wang Y."/>
            <person name="Cai H."/>
            <person name="Collins K."/>
            <person name="Stewart B.A."/>
            <person name="Lee S.R."/>
            <person name="Wilamowska K."/>
            <person name="Weinberg Z."/>
            <person name="Ruzzo W.L."/>
            <person name="Wloga D."/>
            <person name="Gaertig J."/>
            <person name="Frankel J."/>
            <person name="Tsao C.-C."/>
            <person name="Gorovsky M.A."/>
            <person name="Keeling P.J."/>
            <person name="Waller R.F."/>
            <person name="Patron N.J."/>
            <person name="Cherry J.M."/>
            <person name="Stover N.A."/>
            <person name="Krieger C.J."/>
            <person name="del Toro C."/>
            <person name="Ryder H.F."/>
            <person name="Williamson S.C."/>
            <person name="Barbeau R.A."/>
            <person name="Hamilton E.P."/>
            <person name="Orias E."/>
        </authorList>
    </citation>
    <scope>NUCLEOTIDE SEQUENCE [LARGE SCALE GENOMIC DNA]</scope>
    <source>
        <strain evidence="4">SB210</strain>
    </source>
</reference>
<comment type="similarity">
    <text evidence="1">Belongs to the OSBP family.</text>
</comment>
<dbReference type="RefSeq" id="XP_001027806.2">
    <property type="nucleotide sequence ID" value="XM_001027806.3"/>
</dbReference>
<feature type="compositionally biased region" description="Polar residues" evidence="2">
    <location>
        <begin position="165"/>
        <end position="179"/>
    </location>
</feature>
<evidence type="ECO:0000256" key="2">
    <source>
        <dbReference type="SAM" id="MobiDB-lite"/>
    </source>
</evidence>
<dbReference type="InterPro" id="IPR037239">
    <property type="entry name" value="OSBP_sf"/>
</dbReference>
<dbReference type="InterPro" id="IPR000648">
    <property type="entry name" value="Oxysterol-bd"/>
</dbReference>
<name>I7LY31_TETTS</name>
<dbReference type="InterPro" id="IPR018494">
    <property type="entry name" value="Oxysterol-bd_CS"/>
</dbReference>
<dbReference type="GO" id="GO:0032934">
    <property type="term" value="F:sterol binding"/>
    <property type="evidence" value="ECO:0007669"/>
    <property type="project" value="TreeGrafter"/>
</dbReference>
<dbReference type="KEGG" id="tet:TTHERM_00678300"/>
<dbReference type="Proteomes" id="UP000009168">
    <property type="component" value="Unassembled WGS sequence"/>
</dbReference>
<dbReference type="PANTHER" id="PTHR10972">
    <property type="entry name" value="OXYSTEROL-BINDING PROTEIN-RELATED"/>
    <property type="match status" value="1"/>
</dbReference>
<evidence type="ECO:0000313" key="4">
    <source>
        <dbReference type="Proteomes" id="UP000009168"/>
    </source>
</evidence>
<dbReference type="Gene3D" id="2.40.160.120">
    <property type="match status" value="1"/>
</dbReference>
<dbReference type="SUPFAM" id="SSF144000">
    <property type="entry name" value="Oxysterol-binding protein-like"/>
    <property type="match status" value="1"/>
</dbReference>
<dbReference type="OrthoDB" id="14833at2759"/>
<dbReference type="GO" id="GO:0005829">
    <property type="term" value="C:cytosol"/>
    <property type="evidence" value="ECO:0007669"/>
    <property type="project" value="TreeGrafter"/>
</dbReference>
<feature type="region of interest" description="Disordered" evidence="2">
    <location>
        <begin position="677"/>
        <end position="718"/>
    </location>
</feature>
<dbReference type="GeneID" id="7828265"/>
<keyword evidence="4" id="KW-1185">Reference proteome</keyword>
<dbReference type="PROSITE" id="PS01013">
    <property type="entry name" value="OSBP"/>
    <property type="match status" value="1"/>
</dbReference>
<dbReference type="eggNOG" id="KOG1737">
    <property type="taxonomic scope" value="Eukaryota"/>
</dbReference>
<gene>
    <name evidence="3" type="ORF">TTHERM_00678300</name>
</gene>
<evidence type="ECO:0000313" key="3">
    <source>
        <dbReference type="EMBL" id="EAS07564.2"/>
    </source>
</evidence>
<organism evidence="3 4">
    <name type="scientific">Tetrahymena thermophila (strain SB210)</name>
    <dbReference type="NCBI Taxonomy" id="312017"/>
    <lineage>
        <taxon>Eukaryota</taxon>
        <taxon>Sar</taxon>
        <taxon>Alveolata</taxon>
        <taxon>Ciliophora</taxon>
        <taxon>Intramacronucleata</taxon>
        <taxon>Oligohymenophorea</taxon>
        <taxon>Hymenostomatida</taxon>
        <taxon>Tetrahymenina</taxon>
        <taxon>Tetrahymenidae</taxon>
        <taxon>Tetrahymena</taxon>
    </lineage>
</organism>
<proteinExistence type="inferred from homology"/>
<dbReference type="PANTHER" id="PTHR10972:SF148">
    <property type="entry name" value="OXYSTEROL-BINDING PROTEIN 9"/>
    <property type="match status" value="1"/>
</dbReference>
<dbReference type="STRING" id="312017.I7LY31"/>
<accession>I7LY31</accession>
<sequence>MKSQSVLSEQENYQDGVEEFSNQAFNKKTNKMNGTKVQIEENNPCDETMGYIQIVDEYENVDKFKRIPRNSEYQYKDRRVQLPSFTVKGNPFIKNELNGFLKEYEVECLPPIIILGTPQISQHDYIKHNGKNGVNHKSNKINGSQQKISIQISAAAGVSGSGESQPHQKNLYDSDQFNSRGNKVYDSRYEDSIQEDNVDNEIIFQIADQIPELLEKSEMRDACLTPSVYQELKQQNHKIQEKKSDFAKAKSFHKEANEKEEEEEDLKQQQNKVDAKSQMVIDSSNNDLLKQQLELQKKKQQEKEEQEQIKLMEGYESDPPALPEDKNVIYTLVKKEFQFHNKKISKQMIFDLVRDFKTIQAKDECRAESSHSDGGKECKDKKIKECLRGIGKEIISQVGRKILSGSFNLTQISFPIKAMIPKSALEKALYSTCLFPLYINKACQTDNYVERFKYLICATFGNFYINCGFLKPLNPIIGETCQGFYPDGTRLYAEQISHHPPISYFTIYGPDKSYLMYGNYNYKSNAGLNSLKLKNNGNRHIKFKDGQYIIYNFAKEVYSGSFMGAMRVESAGSITFKDEKNDIVAEIAIDSVKKRPTDYISGTIKVKGQVVSKCYGTYLGFIEFDDIRYWDYRYVLPYEPIIIKSTLGSDQSQRPDKIYLQKGDIPKAQKFKEELEELQRKDANLRKKQAEKKGKEQKEKDKQEKQKQKEKEKEKKKK</sequence>